<dbReference type="RefSeq" id="XP_013389326.1">
    <property type="nucleotide sequence ID" value="XM_013533872.1"/>
</dbReference>
<feature type="transmembrane region" description="Helical" evidence="11">
    <location>
        <begin position="174"/>
        <end position="193"/>
    </location>
</feature>
<feature type="domain" description="G-protein coupled receptors family 1 profile" evidence="12">
    <location>
        <begin position="73"/>
        <end position="368"/>
    </location>
</feature>
<dbReference type="GO" id="GO:0071880">
    <property type="term" value="P:adenylate cyclase-activating adrenergic receptor signaling pathway"/>
    <property type="evidence" value="ECO:0007669"/>
    <property type="project" value="TreeGrafter"/>
</dbReference>
<dbReference type="RefSeq" id="XP_013389322.1">
    <property type="nucleotide sequence ID" value="XM_013533868.1"/>
</dbReference>
<dbReference type="GO" id="GO:0004935">
    <property type="term" value="F:adrenergic receptor activity"/>
    <property type="evidence" value="ECO:0007669"/>
    <property type="project" value="InterPro"/>
</dbReference>
<keyword evidence="13" id="KW-1185">Reference proteome</keyword>
<dbReference type="Proteomes" id="UP000085678">
    <property type="component" value="Unplaced"/>
</dbReference>
<dbReference type="PANTHER" id="PTHR24248">
    <property type="entry name" value="ADRENERGIC RECEPTOR-RELATED G-PROTEIN COUPLED RECEPTOR"/>
    <property type="match status" value="1"/>
</dbReference>
<keyword evidence="4 11" id="KW-1133">Transmembrane helix</keyword>
<evidence type="ECO:0000313" key="16">
    <source>
        <dbReference type="RefSeq" id="XP_013389324.1"/>
    </source>
</evidence>
<dbReference type="InterPro" id="IPR000276">
    <property type="entry name" value="GPCR_Rhodpsn"/>
</dbReference>
<dbReference type="InterPro" id="IPR017452">
    <property type="entry name" value="GPCR_Rhodpsn_7TM"/>
</dbReference>
<dbReference type="AlphaFoldDB" id="A0A1S3HTF6"/>
<keyword evidence="3 9" id="KW-0812">Transmembrane</keyword>
<dbReference type="PRINTS" id="PR00237">
    <property type="entry name" value="GPCRRHODOPSN"/>
</dbReference>
<evidence type="ECO:0000256" key="10">
    <source>
        <dbReference type="SAM" id="MobiDB-lite"/>
    </source>
</evidence>
<reference evidence="14 15" key="1">
    <citation type="submission" date="2025-04" db="UniProtKB">
        <authorList>
            <consortium name="RefSeq"/>
        </authorList>
    </citation>
    <scope>IDENTIFICATION</scope>
    <source>
        <tissue evidence="14 15">Gonads</tissue>
    </source>
</reference>
<proteinExistence type="inferred from homology"/>
<sequence length="422" mass="47672">MQRIAMGDSGRLAQFPVFDNDSFGDRYTFTTSGFYPNATNETGNTTEPEEQSAVVLIFKGIAMAMIMLAAVCGNILVIVSVIRFRRLRVITNCFIVSLAFADLLVAILVMPFNAIQELAGKWIFKDRLVCDIFNANDVLFSTASILHLCCISMDRFIAIMHPLHYESSMTKTRVAIMLTLTWGASATISYIPIHSQWYTTPENYKEMLRHPETCAFIVTKVYAVISSCVSFWIPCSIMVFTYLKVYREARRQEKQIHAQTTHYARGSISTDGSNSSGGQVNGTASEAWNSSFARHGESDSGRDRRRMKREHKAAKTLGIVMGAFVLCYLPFFSWYVISTMCDCDTPPLVVATLFWIGYFNSCLNPIIYAYFNREFRNSFKKLLGLDTRCGKRRHGSARHSFGRNHVNRTSVKSIQRPSVDCS</sequence>
<evidence type="ECO:0000256" key="8">
    <source>
        <dbReference type="ARBA" id="ARBA00023224"/>
    </source>
</evidence>
<dbReference type="RefSeq" id="XP_013389325.1">
    <property type="nucleotide sequence ID" value="XM_013533871.1"/>
</dbReference>
<evidence type="ECO:0000256" key="2">
    <source>
        <dbReference type="ARBA" id="ARBA00022475"/>
    </source>
</evidence>
<keyword evidence="8 9" id="KW-0807">Transducer</keyword>
<protein>
    <submittedName>
        <fullName evidence="14 15">Octopamine receptor beta-2R</fullName>
    </submittedName>
</protein>
<dbReference type="PRINTS" id="PR01103">
    <property type="entry name" value="ADRENERGICR"/>
</dbReference>
<evidence type="ECO:0000256" key="7">
    <source>
        <dbReference type="ARBA" id="ARBA00023170"/>
    </source>
</evidence>
<dbReference type="STRING" id="7574.A0A1S3HTF6"/>
<evidence type="ECO:0000256" key="1">
    <source>
        <dbReference type="ARBA" id="ARBA00004651"/>
    </source>
</evidence>
<evidence type="ECO:0000256" key="9">
    <source>
        <dbReference type="RuleBase" id="RU000688"/>
    </source>
</evidence>
<dbReference type="PANTHER" id="PTHR24248:SF66">
    <property type="entry name" value="OCTOPAMINE RECEPTOR BETA-3R"/>
    <property type="match status" value="1"/>
</dbReference>
<organism evidence="13 17">
    <name type="scientific">Lingula anatina</name>
    <name type="common">Brachiopod</name>
    <name type="synonym">Lingula unguis</name>
    <dbReference type="NCBI Taxonomy" id="7574"/>
    <lineage>
        <taxon>Eukaryota</taxon>
        <taxon>Metazoa</taxon>
        <taxon>Spiralia</taxon>
        <taxon>Lophotrochozoa</taxon>
        <taxon>Brachiopoda</taxon>
        <taxon>Linguliformea</taxon>
        <taxon>Lingulata</taxon>
        <taxon>Lingulida</taxon>
        <taxon>Linguloidea</taxon>
        <taxon>Lingulidae</taxon>
        <taxon>Lingula</taxon>
    </lineage>
</organism>
<feature type="transmembrane region" description="Helical" evidence="11">
    <location>
        <begin position="89"/>
        <end position="112"/>
    </location>
</feature>
<feature type="transmembrane region" description="Helical" evidence="11">
    <location>
        <begin position="314"/>
        <end position="337"/>
    </location>
</feature>
<keyword evidence="7 9" id="KW-0675">Receptor</keyword>
<dbReference type="PROSITE" id="PS00237">
    <property type="entry name" value="G_PROTEIN_RECEP_F1_1"/>
    <property type="match status" value="1"/>
</dbReference>
<dbReference type="Pfam" id="PF00001">
    <property type="entry name" value="7tm_1"/>
    <property type="match status" value="1"/>
</dbReference>
<dbReference type="RefSeq" id="XP_013389324.1">
    <property type="nucleotide sequence ID" value="XM_013533870.1"/>
</dbReference>
<feature type="transmembrane region" description="Helical" evidence="11">
    <location>
        <begin position="349"/>
        <end position="371"/>
    </location>
</feature>
<comment type="similarity">
    <text evidence="9">Belongs to the G-protein coupled receptor 1 family.</text>
</comment>
<evidence type="ECO:0000313" key="17">
    <source>
        <dbReference type="RefSeq" id="XP_013389325.1"/>
    </source>
</evidence>
<feature type="transmembrane region" description="Helical" evidence="11">
    <location>
        <begin position="56"/>
        <end position="82"/>
    </location>
</feature>
<evidence type="ECO:0000259" key="12">
    <source>
        <dbReference type="PROSITE" id="PS50262"/>
    </source>
</evidence>
<dbReference type="OrthoDB" id="5957871at2759"/>
<dbReference type="RefSeq" id="XP_013389323.1">
    <property type="nucleotide sequence ID" value="XM_013533869.1"/>
</dbReference>
<feature type="transmembrane region" description="Helical" evidence="11">
    <location>
        <begin position="221"/>
        <end position="243"/>
    </location>
</feature>
<evidence type="ECO:0000256" key="5">
    <source>
        <dbReference type="ARBA" id="ARBA00023040"/>
    </source>
</evidence>
<evidence type="ECO:0000313" key="14">
    <source>
        <dbReference type="RefSeq" id="XP_013389322.1"/>
    </source>
</evidence>
<evidence type="ECO:0000313" key="13">
    <source>
        <dbReference type="Proteomes" id="UP000085678"/>
    </source>
</evidence>
<comment type="subcellular location">
    <subcellularLocation>
        <location evidence="1">Cell membrane</location>
        <topology evidence="1">Multi-pass membrane protein</topology>
    </subcellularLocation>
</comment>
<feature type="region of interest" description="Disordered" evidence="10">
    <location>
        <begin position="261"/>
        <end position="284"/>
    </location>
</feature>
<gene>
    <name evidence="14 15 16 17 18" type="primary">LOC106158035</name>
</gene>
<keyword evidence="5 9" id="KW-0297">G-protein coupled receptor</keyword>
<keyword evidence="6 11" id="KW-0472">Membrane</keyword>
<evidence type="ECO:0000313" key="18">
    <source>
        <dbReference type="RefSeq" id="XP_013389326.1"/>
    </source>
</evidence>
<dbReference type="PROSITE" id="PS50262">
    <property type="entry name" value="G_PROTEIN_RECEP_F1_2"/>
    <property type="match status" value="1"/>
</dbReference>
<dbReference type="InterPro" id="IPR002233">
    <property type="entry name" value="ADR_fam"/>
</dbReference>
<dbReference type="KEGG" id="lak:106158035"/>
<feature type="transmembrane region" description="Helical" evidence="11">
    <location>
        <begin position="132"/>
        <end position="153"/>
    </location>
</feature>
<evidence type="ECO:0000256" key="11">
    <source>
        <dbReference type="SAM" id="Phobius"/>
    </source>
</evidence>
<evidence type="ECO:0000256" key="6">
    <source>
        <dbReference type="ARBA" id="ARBA00023136"/>
    </source>
</evidence>
<dbReference type="GO" id="GO:0043410">
    <property type="term" value="P:positive regulation of MAPK cascade"/>
    <property type="evidence" value="ECO:0007669"/>
    <property type="project" value="TreeGrafter"/>
</dbReference>
<name>A0A1S3HTF6_LINAN</name>
<evidence type="ECO:0000313" key="15">
    <source>
        <dbReference type="RefSeq" id="XP_013389323.1"/>
    </source>
</evidence>
<evidence type="ECO:0000256" key="4">
    <source>
        <dbReference type="ARBA" id="ARBA00022989"/>
    </source>
</evidence>
<dbReference type="Gene3D" id="1.20.1070.10">
    <property type="entry name" value="Rhodopsin 7-helix transmembrane proteins"/>
    <property type="match status" value="1"/>
</dbReference>
<dbReference type="GO" id="GO:0005886">
    <property type="term" value="C:plasma membrane"/>
    <property type="evidence" value="ECO:0007669"/>
    <property type="project" value="UniProtKB-SubCell"/>
</dbReference>
<accession>A0A1S3HTF6</accession>
<dbReference type="CDD" id="cd15066">
    <property type="entry name" value="7tmA_DmOct-betaAR-like"/>
    <property type="match status" value="1"/>
</dbReference>
<keyword evidence="2" id="KW-1003">Cell membrane</keyword>
<dbReference type="SUPFAM" id="SSF81321">
    <property type="entry name" value="Family A G protein-coupled receptor-like"/>
    <property type="match status" value="1"/>
</dbReference>
<evidence type="ECO:0000256" key="3">
    <source>
        <dbReference type="ARBA" id="ARBA00022692"/>
    </source>
</evidence>
<dbReference type="SMART" id="SM01381">
    <property type="entry name" value="7TM_GPCR_Srsx"/>
    <property type="match status" value="1"/>
</dbReference>
<dbReference type="GeneID" id="106158035"/>